<gene>
    <name evidence="1" type="ORF">J7S33_03440</name>
</gene>
<dbReference type="AlphaFoldDB" id="A0A8T8I057"/>
<name>A0A8T8I057_9PSEU</name>
<dbReference type="Proteomes" id="UP000671828">
    <property type="component" value="Chromosome"/>
</dbReference>
<dbReference type="SUPFAM" id="SSF55729">
    <property type="entry name" value="Acyl-CoA N-acyltransferases (Nat)"/>
    <property type="match status" value="1"/>
</dbReference>
<accession>A0A8T8I057</accession>
<dbReference type="InterPro" id="IPR016181">
    <property type="entry name" value="Acyl_CoA_acyltransferase"/>
</dbReference>
<reference evidence="1" key="1">
    <citation type="submission" date="2021-04" db="EMBL/GenBank/DDBJ databases">
        <title>Saccharothrix algeriensis WGS.</title>
        <authorList>
            <person name="Stuskova K."/>
            <person name="Hakalova E."/>
            <person name="Tebbal A.B."/>
            <person name="Eichmeier A."/>
        </authorList>
    </citation>
    <scope>NUCLEOTIDE SEQUENCE</scope>
    <source>
        <strain evidence="1">NRRL B-24137</strain>
    </source>
</reference>
<protein>
    <recommendedName>
        <fullName evidence="3">GNAT family N-acetyltransferase</fullName>
    </recommendedName>
</protein>
<evidence type="ECO:0000313" key="1">
    <source>
        <dbReference type="EMBL" id="QTR04058.1"/>
    </source>
</evidence>
<sequence length="60" mass="6366">MTTSAPTTTVRAATAADLEAVRAIYNHAVRHTDATLDTEEKTAEQMVAWLAAHSGRNAAV</sequence>
<feature type="non-terminal residue" evidence="1">
    <location>
        <position position="60"/>
    </location>
</feature>
<organism evidence="1 2">
    <name type="scientific">Saccharothrix algeriensis</name>
    <dbReference type="NCBI Taxonomy" id="173560"/>
    <lineage>
        <taxon>Bacteria</taxon>
        <taxon>Bacillati</taxon>
        <taxon>Actinomycetota</taxon>
        <taxon>Actinomycetes</taxon>
        <taxon>Pseudonocardiales</taxon>
        <taxon>Pseudonocardiaceae</taxon>
        <taxon>Saccharothrix</taxon>
    </lineage>
</organism>
<evidence type="ECO:0008006" key="3">
    <source>
        <dbReference type="Google" id="ProtNLM"/>
    </source>
</evidence>
<proteinExistence type="predicted"/>
<evidence type="ECO:0000313" key="2">
    <source>
        <dbReference type="Proteomes" id="UP000671828"/>
    </source>
</evidence>
<dbReference type="EMBL" id="CP072788">
    <property type="protein sequence ID" value="QTR04058.1"/>
    <property type="molecule type" value="Genomic_DNA"/>
</dbReference>
<dbReference type="Gene3D" id="3.40.630.30">
    <property type="match status" value="1"/>
</dbReference>